<proteinExistence type="predicted"/>
<evidence type="ECO:0000259" key="1">
    <source>
        <dbReference type="Pfam" id="PF12113"/>
    </source>
</evidence>
<protein>
    <submittedName>
        <fullName evidence="2">Effector protein</fullName>
    </submittedName>
</protein>
<reference evidence="2 3" key="1">
    <citation type="submission" date="2018-02" db="EMBL/GenBank/DDBJ databases">
        <title>Metagenomics reveals mixed infection of spiroplasma and phytoplasma in chicory.</title>
        <authorList>
            <person name="Polano C."/>
            <person name="Moruzzi S."/>
            <person name="Ermacora P."/>
            <person name="Ferrini F."/>
            <person name="Martini M."/>
            <person name="Firrao G."/>
        </authorList>
    </citation>
    <scope>NUCLEOTIDE SEQUENCE [LARGE SCALE GENOMIC DNA]</scope>
    <source>
        <strain evidence="2 3">ChiP</strain>
    </source>
</reference>
<gene>
    <name evidence="2" type="ORF">C6B37_01795</name>
</gene>
<evidence type="ECO:0000313" key="3">
    <source>
        <dbReference type="Proteomes" id="UP000238672"/>
    </source>
</evidence>
<dbReference type="EMBL" id="PUUG01000053">
    <property type="protein sequence ID" value="PQP79485.1"/>
    <property type="molecule type" value="Genomic_DNA"/>
</dbReference>
<name>A0A2S8NU71_9MOLU</name>
<evidence type="ECO:0000313" key="2">
    <source>
        <dbReference type="EMBL" id="PQP79485.1"/>
    </source>
</evidence>
<sequence>MFKLKNQFKIISFCLFVLLGMLFINNNKKIYAFPAIDLDARRQELEADMIDLRTRLDNVFFDRSIDSETRMRRMVAIENTMNETQDQLFSINRQIIERDRFNQENLNNSNQNNNSRRR</sequence>
<accession>A0A2S8NU71</accession>
<keyword evidence="3" id="KW-1185">Reference proteome</keyword>
<feature type="domain" description="Sequence-variable mosaic (SVM) signal sequence" evidence="1">
    <location>
        <begin position="1"/>
        <end position="32"/>
    </location>
</feature>
<comment type="caution">
    <text evidence="2">The sequence shown here is derived from an EMBL/GenBank/DDBJ whole genome shotgun (WGS) entry which is preliminary data.</text>
</comment>
<organism evidence="2 3">
    <name type="scientific">Candidatus Phytoplasma phoenicium</name>
    <dbReference type="NCBI Taxonomy" id="198422"/>
    <lineage>
        <taxon>Bacteria</taxon>
        <taxon>Bacillati</taxon>
        <taxon>Mycoplasmatota</taxon>
        <taxon>Mollicutes</taxon>
        <taxon>Acholeplasmatales</taxon>
        <taxon>Acholeplasmataceae</taxon>
        <taxon>Candidatus Phytoplasma</taxon>
        <taxon>16SrIX (Pigeon pea witches'-broom group)</taxon>
    </lineage>
</organism>
<dbReference type="Proteomes" id="UP000238672">
    <property type="component" value="Unassembled WGS sequence"/>
</dbReference>
<dbReference type="InterPro" id="IPR021970">
    <property type="entry name" value="SVM_signal"/>
</dbReference>
<dbReference type="AlphaFoldDB" id="A0A2S8NU71"/>
<dbReference type="Pfam" id="PF12113">
    <property type="entry name" value="SVM_signal"/>
    <property type="match status" value="1"/>
</dbReference>